<keyword evidence="1" id="KW-0479">Metal-binding</keyword>
<comment type="caution">
    <text evidence="4">The sequence shown here is derived from an EMBL/GenBank/DDBJ whole genome shotgun (WGS) entry which is preliminary data.</text>
</comment>
<evidence type="ECO:0000313" key="5">
    <source>
        <dbReference type="Proteomes" id="UP001296104"/>
    </source>
</evidence>
<feature type="domain" description="C2H2-type" evidence="3">
    <location>
        <begin position="45"/>
        <end position="79"/>
    </location>
</feature>
<accession>A0AAI8YSM4</accession>
<evidence type="ECO:0000256" key="2">
    <source>
        <dbReference type="SAM" id="MobiDB-lite"/>
    </source>
</evidence>
<evidence type="ECO:0000259" key="3">
    <source>
        <dbReference type="PROSITE" id="PS50157"/>
    </source>
</evidence>
<gene>
    <name evidence="4" type="ORF">LECACI_7A001247</name>
</gene>
<dbReference type="EMBL" id="CAVMBE010000004">
    <property type="protein sequence ID" value="CAK3825143.1"/>
    <property type="molecule type" value="Genomic_DNA"/>
</dbReference>
<dbReference type="AlphaFoldDB" id="A0AAI8YSM4"/>
<dbReference type="PROSITE" id="PS50157">
    <property type="entry name" value="ZINC_FINGER_C2H2_2"/>
    <property type="match status" value="1"/>
</dbReference>
<keyword evidence="1" id="KW-0863">Zinc-finger</keyword>
<dbReference type="InterPro" id="IPR013087">
    <property type="entry name" value="Znf_C2H2_type"/>
</dbReference>
<dbReference type="GO" id="GO:0008270">
    <property type="term" value="F:zinc ion binding"/>
    <property type="evidence" value="ECO:0007669"/>
    <property type="project" value="UniProtKB-KW"/>
</dbReference>
<feature type="compositionally biased region" description="Basic and acidic residues" evidence="2">
    <location>
        <begin position="107"/>
        <end position="123"/>
    </location>
</feature>
<dbReference type="Proteomes" id="UP001296104">
    <property type="component" value="Unassembled WGS sequence"/>
</dbReference>
<organism evidence="4 5">
    <name type="scientific">Lecanosticta acicola</name>
    <dbReference type="NCBI Taxonomy" id="111012"/>
    <lineage>
        <taxon>Eukaryota</taxon>
        <taxon>Fungi</taxon>
        <taxon>Dikarya</taxon>
        <taxon>Ascomycota</taxon>
        <taxon>Pezizomycotina</taxon>
        <taxon>Dothideomycetes</taxon>
        <taxon>Dothideomycetidae</taxon>
        <taxon>Mycosphaerellales</taxon>
        <taxon>Mycosphaerellaceae</taxon>
        <taxon>Lecanosticta</taxon>
    </lineage>
</organism>
<feature type="region of interest" description="Disordered" evidence="2">
    <location>
        <begin position="107"/>
        <end position="144"/>
    </location>
</feature>
<evidence type="ECO:0000256" key="1">
    <source>
        <dbReference type="PROSITE-ProRule" id="PRU00042"/>
    </source>
</evidence>
<feature type="compositionally biased region" description="Polar residues" evidence="2">
    <location>
        <begin position="289"/>
        <end position="303"/>
    </location>
</feature>
<feature type="region of interest" description="Disordered" evidence="2">
    <location>
        <begin position="191"/>
        <end position="252"/>
    </location>
</feature>
<reference evidence="4" key="1">
    <citation type="submission" date="2023-11" db="EMBL/GenBank/DDBJ databases">
        <authorList>
            <person name="Alioto T."/>
            <person name="Alioto T."/>
            <person name="Gomez Garrido J."/>
        </authorList>
    </citation>
    <scope>NUCLEOTIDE SEQUENCE</scope>
</reference>
<keyword evidence="1" id="KW-0862">Zinc</keyword>
<protein>
    <submittedName>
        <fullName evidence="4">Uncharacterized protein RCC_01793</fullName>
    </submittedName>
</protein>
<keyword evidence="5" id="KW-1185">Reference proteome</keyword>
<feature type="compositionally biased region" description="Polar residues" evidence="2">
    <location>
        <begin position="238"/>
        <end position="247"/>
    </location>
</feature>
<sequence length="363" mass="40611">MASSDRLRRESAAYRAYVAKGRLPQNAPAWQTDAQGHIVMYCGEMYCRTSLNGALCGKRFSRFEHLKKHAQSVHGALTPGSHKRVFGGTGSRKAAQAFYTDLMKEEDYEGKHEPQDELQDEPRRLRRSRPTRAKPGFVTSDGQADDEVIQDHENSEDDAYLIGPVTAGRTRAPQADPVVAARLIRRDYGNGFSAASLGPGSQSIDIGDHMDEEEGRGHAKQESTGRNAKRKDDRMTRPLQNNSQASTAPALIAPHVQKRRLAAPLSSRSECIIIGDGEEYEADQERRQASTGIQLQQQPSVNRRSGDPEFDKEDEEELQLALDEVHIKGQIQQSQLETQLQEIQLKRRLAALKKRKTSRRAVF</sequence>
<proteinExistence type="predicted"/>
<name>A0AAI8YSM4_9PEZI</name>
<feature type="region of interest" description="Disordered" evidence="2">
    <location>
        <begin position="282"/>
        <end position="315"/>
    </location>
</feature>
<evidence type="ECO:0000313" key="4">
    <source>
        <dbReference type="EMBL" id="CAK3825143.1"/>
    </source>
</evidence>